<dbReference type="GO" id="GO:0006436">
    <property type="term" value="P:tryptophanyl-tRNA aminoacylation"/>
    <property type="evidence" value="ECO:0007669"/>
    <property type="project" value="TreeGrafter"/>
</dbReference>
<sequence>MSASDPNSAIYVTDSEKVIKNKINKYAFSGGQDSIEKHRQLGANLECTTRRAIPPSSFLAWMRCTLDIDTVILADLAVKS</sequence>
<dbReference type="EMBL" id="PKMF04000369">
    <property type="protein sequence ID" value="KAK7835545.1"/>
    <property type="molecule type" value="Genomic_DNA"/>
</dbReference>
<reference evidence="1 2" key="1">
    <citation type="journal article" date="2018" name="Sci. Data">
        <title>The draft genome sequence of cork oak.</title>
        <authorList>
            <person name="Ramos A.M."/>
            <person name="Usie A."/>
            <person name="Barbosa P."/>
            <person name="Barros P.M."/>
            <person name="Capote T."/>
            <person name="Chaves I."/>
            <person name="Simoes F."/>
            <person name="Abreu I."/>
            <person name="Carrasquinho I."/>
            <person name="Faro C."/>
            <person name="Guimaraes J.B."/>
            <person name="Mendonca D."/>
            <person name="Nobrega F."/>
            <person name="Rodrigues L."/>
            <person name="Saibo N.J.M."/>
            <person name="Varela M.C."/>
            <person name="Egas C."/>
            <person name="Matos J."/>
            <person name="Miguel C.M."/>
            <person name="Oliveira M.M."/>
            <person name="Ricardo C.P."/>
            <person name="Goncalves S."/>
        </authorList>
    </citation>
    <scope>NUCLEOTIDE SEQUENCE [LARGE SCALE GENOMIC DNA]</scope>
    <source>
        <strain evidence="2">cv. HL8</strain>
    </source>
</reference>
<evidence type="ECO:0000313" key="1">
    <source>
        <dbReference type="EMBL" id="KAK7835545.1"/>
    </source>
</evidence>
<accession>A0AAW0K9X3</accession>
<proteinExistence type="predicted"/>
<protein>
    <submittedName>
        <fullName evidence="1">Tryptophan--trna ligase</fullName>
    </submittedName>
</protein>
<dbReference type="SUPFAM" id="SSF52374">
    <property type="entry name" value="Nucleotidylyl transferase"/>
    <property type="match status" value="1"/>
</dbReference>
<organism evidence="1 2">
    <name type="scientific">Quercus suber</name>
    <name type="common">Cork oak</name>
    <dbReference type="NCBI Taxonomy" id="58331"/>
    <lineage>
        <taxon>Eukaryota</taxon>
        <taxon>Viridiplantae</taxon>
        <taxon>Streptophyta</taxon>
        <taxon>Embryophyta</taxon>
        <taxon>Tracheophyta</taxon>
        <taxon>Spermatophyta</taxon>
        <taxon>Magnoliopsida</taxon>
        <taxon>eudicotyledons</taxon>
        <taxon>Gunneridae</taxon>
        <taxon>Pentapetalae</taxon>
        <taxon>rosids</taxon>
        <taxon>fabids</taxon>
        <taxon>Fagales</taxon>
        <taxon>Fagaceae</taxon>
        <taxon>Quercus</taxon>
    </lineage>
</organism>
<keyword evidence="2" id="KW-1185">Reference proteome</keyword>
<dbReference type="AlphaFoldDB" id="A0AAW0K9X3"/>
<gene>
    <name evidence="1" type="ORF">CFP56_023382</name>
</gene>
<dbReference type="PANTHER" id="PTHR10055">
    <property type="entry name" value="TRYPTOPHANYL-TRNA SYNTHETASE"/>
    <property type="match status" value="1"/>
</dbReference>
<name>A0AAW0K9X3_QUESU</name>
<evidence type="ECO:0000313" key="2">
    <source>
        <dbReference type="Proteomes" id="UP000237347"/>
    </source>
</evidence>
<dbReference type="Gene3D" id="1.10.240.10">
    <property type="entry name" value="Tyrosyl-Transfer RNA Synthetase"/>
    <property type="match status" value="1"/>
</dbReference>
<comment type="caution">
    <text evidence="1">The sequence shown here is derived from an EMBL/GenBank/DDBJ whole genome shotgun (WGS) entry which is preliminary data.</text>
</comment>
<dbReference type="Proteomes" id="UP000237347">
    <property type="component" value="Unassembled WGS sequence"/>
</dbReference>
<dbReference type="PANTHER" id="PTHR10055:SF1">
    <property type="entry name" value="TRYPTOPHAN--TRNA LIGASE, CYTOPLASMIC"/>
    <property type="match status" value="1"/>
</dbReference>
<keyword evidence="1" id="KW-0436">Ligase</keyword>
<dbReference type="GO" id="GO:0005737">
    <property type="term" value="C:cytoplasm"/>
    <property type="evidence" value="ECO:0007669"/>
    <property type="project" value="TreeGrafter"/>
</dbReference>
<dbReference type="GO" id="GO:0004830">
    <property type="term" value="F:tryptophan-tRNA ligase activity"/>
    <property type="evidence" value="ECO:0007669"/>
    <property type="project" value="TreeGrafter"/>
</dbReference>